<dbReference type="InterPro" id="IPR029044">
    <property type="entry name" value="Nucleotide-diphossugar_trans"/>
</dbReference>
<proteinExistence type="predicted"/>
<accession>A0A4R6K7Q3</accession>
<dbReference type="PANTHER" id="PTHR43777">
    <property type="entry name" value="MOLYBDENUM COFACTOR CYTIDYLYLTRANSFERASE"/>
    <property type="match status" value="1"/>
</dbReference>
<dbReference type="Pfam" id="PF12804">
    <property type="entry name" value="NTP_transf_3"/>
    <property type="match status" value="1"/>
</dbReference>
<comment type="caution">
    <text evidence="3">The sequence shown here is derived from an EMBL/GenBank/DDBJ whole genome shotgun (WGS) entry which is preliminary data.</text>
</comment>
<keyword evidence="3" id="KW-0808">Transferase</keyword>
<reference evidence="3 4" key="1">
    <citation type="submission" date="2019-03" db="EMBL/GenBank/DDBJ databases">
        <title>Genomic Encyclopedia of Type Strains, Phase III (KMG-III): the genomes of soil and plant-associated and newly described type strains.</title>
        <authorList>
            <person name="Whitman W."/>
        </authorList>
    </citation>
    <scope>NUCLEOTIDE SEQUENCE [LARGE SCALE GENOMIC DNA]</scope>
    <source>
        <strain evidence="3 4">VKM Ac-2527</strain>
    </source>
</reference>
<evidence type="ECO:0000259" key="2">
    <source>
        <dbReference type="Pfam" id="PF12804"/>
    </source>
</evidence>
<feature type="domain" description="MobA-like NTP transferase" evidence="2">
    <location>
        <begin position="5"/>
        <end position="158"/>
    </location>
</feature>
<dbReference type="Gene3D" id="3.90.550.10">
    <property type="entry name" value="Spore Coat Polysaccharide Biosynthesis Protein SpsA, Chain A"/>
    <property type="match status" value="1"/>
</dbReference>
<dbReference type="OrthoDB" id="285216at2"/>
<dbReference type="GO" id="GO:0016779">
    <property type="term" value="F:nucleotidyltransferase activity"/>
    <property type="evidence" value="ECO:0007669"/>
    <property type="project" value="UniProtKB-KW"/>
</dbReference>
<dbReference type="SUPFAM" id="SSF53448">
    <property type="entry name" value="Nucleotide-diphospho-sugar transferases"/>
    <property type="match status" value="1"/>
</dbReference>
<dbReference type="InterPro" id="IPR025877">
    <property type="entry name" value="MobA-like_NTP_Trfase"/>
</dbReference>
<dbReference type="Proteomes" id="UP000295388">
    <property type="component" value="Unassembled WGS sequence"/>
</dbReference>
<dbReference type="CDD" id="cd04182">
    <property type="entry name" value="GT_2_like_f"/>
    <property type="match status" value="1"/>
</dbReference>
<organism evidence="3 4">
    <name type="scientific">Kribbella caucasensis</name>
    <dbReference type="NCBI Taxonomy" id="2512215"/>
    <lineage>
        <taxon>Bacteria</taxon>
        <taxon>Bacillati</taxon>
        <taxon>Actinomycetota</taxon>
        <taxon>Actinomycetes</taxon>
        <taxon>Propionibacteriales</taxon>
        <taxon>Kribbellaceae</taxon>
        <taxon>Kribbella</taxon>
    </lineage>
</organism>
<evidence type="ECO:0000313" key="4">
    <source>
        <dbReference type="Proteomes" id="UP000295388"/>
    </source>
</evidence>
<keyword evidence="4" id="KW-1185">Reference proteome</keyword>
<protein>
    <submittedName>
        <fullName evidence="3">Molybdenum cofactor cytidylyltransferase</fullName>
    </submittedName>
</protein>
<dbReference type="EMBL" id="SNWQ01000014">
    <property type="protein sequence ID" value="TDO45033.1"/>
    <property type="molecule type" value="Genomic_DNA"/>
</dbReference>
<dbReference type="AlphaFoldDB" id="A0A4R6K7Q3"/>
<dbReference type="PANTHER" id="PTHR43777:SF1">
    <property type="entry name" value="MOLYBDENUM COFACTOR CYTIDYLYLTRANSFERASE"/>
    <property type="match status" value="1"/>
</dbReference>
<keyword evidence="3" id="KW-0548">Nucleotidyltransferase</keyword>
<evidence type="ECO:0000256" key="1">
    <source>
        <dbReference type="SAM" id="MobiDB-lite"/>
    </source>
</evidence>
<feature type="region of interest" description="Disordered" evidence="1">
    <location>
        <begin position="191"/>
        <end position="219"/>
    </location>
</feature>
<feature type="compositionally biased region" description="Basic residues" evidence="1">
    <location>
        <begin position="207"/>
        <end position="219"/>
    </location>
</feature>
<gene>
    <name evidence="3" type="ORF">EV643_114178</name>
</gene>
<evidence type="ECO:0000313" key="3">
    <source>
        <dbReference type="EMBL" id="TDO45033.1"/>
    </source>
</evidence>
<sequence length="219" mass="23340">MFVTGLVLAAEGSPRLGVPKQLLAYQGGTLLGASLDTARACGFDQLVVTLGIASDQIRERVDLDGTRVVESPHADTGSSSIVPALDAIDRRTDGIVVMLGDQPGVSSATVWSLVAEAATPIGVARYDNGRSLPLWFTRETFGSLRELRSDDDIWALIDTGPHPVTDVDAIGNVPAHVDSWDDYQSLLGHPLSSPLDTTPDLVPTRARPLRRNPARGTHT</sequence>
<name>A0A4R6K7Q3_9ACTN</name>
<dbReference type="RefSeq" id="WP_133802977.1">
    <property type="nucleotide sequence ID" value="NZ_SNWQ01000014.1"/>
</dbReference>